<feature type="region of interest" description="Disordered" evidence="2">
    <location>
        <begin position="486"/>
        <end position="520"/>
    </location>
</feature>
<dbReference type="Pfam" id="PF00271">
    <property type="entry name" value="Helicase_C"/>
    <property type="match status" value="1"/>
</dbReference>
<dbReference type="InterPro" id="IPR001650">
    <property type="entry name" value="Helicase_C-like"/>
</dbReference>
<feature type="domain" description="Helicase C-terminal" evidence="3">
    <location>
        <begin position="158"/>
        <end position="260"/>
    </location>
</feature>
<dbReference type="SUPFAM" id="SSF52540">
    <property type="entry name" value="P-loop containing nucleoside triphosphate hydrolases"/>
    <property type="match status" value="1"/>
</dbReference>
<evidence type="ECO:0000313" key="5">
    <source>
        <dbReference type="Proteomes" id="UP000016666"/>
    </source>
</evidence>
<dbReference type="AlphaFoldDB" id="A0A493TPV2"/>
<dbReference type="CDD" id="cd18793">
    <property type="entry name" value="SF2_C_SNF"/>
    <property type="match status" value="1"/>
</dbReference>
<dbReference type="GO" id="GO:0035267">
    <property type="term" value="C:NuA4 histone acetyltransferase complex"/>
    <property type="evidence" value="ECO:0007669"/>
    <property type="project" value="TreeGrafter"/>
</dbReference>
<dbReference type="Ensembl" id="ENSAPLT00000031006.1">
    <property type="protein sequence ID" value="ENSAPLP00000027892.1"/>
    <property type="gene ID" value="ENSAPLG00000018912.1"/>
</dbReference>
<feature type="region of interest" description="Disordered" evidence="2">
    <location>
        <begin position="689"/>
        <end position="726"/>
    </location>
</feature>
<reference evidence="4" key="2">
    <citation type="submission" date="2025-08" db="UniProtKB">
        <authorList>
            <consortium name="Ensembl"/>
        </authorList>
    </citation>
    <scope>IDENTIFICATION</scope>
</reference>
<dbReference type="STRING" id="8840.ENSAPLP00000027892"/>
<evidence type="ECO:0000256" key="1">
    <source>
        <dbReference type="ARBA" id="ARBA00022801"/>
    </source>
</evidence>
<evidence type="ECO:0000259" key="3">
    <source>
        <dbReference type="Pfam" id="PF00271"/>
    </source>
</evidence>
<dbReference type="GO" id="GO:0003682">
    <property type="term" value="F:chromatin binding"/>
    <property type="evidence" value="ECO:0007669"/>
    <property type="project" value="TreeGrafter"/>
</dbReference>
<dbReference type="GO" id="GO:0006281">
    <property type="term" value="P:DNA repair"/>
    <property type="evidence" value="ECO:0007669"/>
    <property type="project" value="TreeGrafter"/>
</dbReference>
<dbReference type="GO" id="GO:0016787">
    <property type="term" value="F:hydrolase activity"/>
    <property type="evidence" value="ECO:0007669"/>
    <property type="project" value="UniProtKB-KW"/>
</dbReference>
<keyword evidence="5" id="KW-1185">Reference proteome</keyword>
<accession>A0A493TPV2</accession>
<dbReference type="GeneTree" id="ENSGT00940000154764"/>
<keyword evidence="1" id="KW-0378">Hydrolase</keyword>
<dbReference type="PANTHER" id="PTHR46459:SF1">
    <property type="entry name" value="E1A-BINDING PROTEIN P400"/>
    <property type="match status" value="1"/>
</dbReference>
<protein>
    <recommendedName>
        <fullName evidence="3">Helicase C-terminal domain-containing protein</fullName>
    </recommendedName>
</protein>
<sequence length="756" mass="87042">MQLLRVCNHPDLINPWLPSSSFVLETLEFRTASLVLSALKRDLWKHTDLSLFDVTGMEDKMTRYEAQMLPKLKVTRKLIEEIYCSPSSPRLKPVKLKPNRLFTPVQYGQKPKGRTRVFTRSQLQQTEDTATVMADHHEEIKRQQPLAMFSEFQHRKGKMEALAVLLQKLKGKGHRVLILTQMIPMLDILELFLDFHFLTYIRVDKTDAHSWHYLESIKSFNQDKRFFCAIVSSRTPSTGVSHVDVDTVVFYDIDLDQQTDTKAKEWCDRIARGRDIHIYRLVSGNSVEERLLKKGIKHLIQEVATQGDDCSVGFLTQVLCTECGKENSKKFTEETQSEIRDYIDTELYNSRNTMAPLQLEELASFVDQLTPIEKYALNFLESSHTMNDQKSKKVSKELKIANIKWEYQRAKELKKAKEKTQQAVKEELLTYTRQDAYNMEFVCERPDGQAEMMPIWTPPVVPENHNDVYTDSVMCLMYSSTPMPESKLPPPFVRKARKRQRTDLPSSGERKKHCGRRIPPPSLFDQVTPGTLKARQKSKAQKARFLAVKELLALPLNLAILSPAQTVNWDFVSNVVNSCNYVYCSPEQCQNHYIKTFVGAQGKNINGYPLRARQAYSKDKNSERTQIYMNHFEMMTMTARKRSFSNRFLVYNYDKLFMSEVVSSSAEPMMTMEKALLEGLLAPQLQEWQPPRKQDEGQTVEQVQTQSQPQWGAQASGSMLTPATATLQQMSTEPAIAAQPNLWLPVSFFKQKHSTA</sequence>
<reference evidence="4" key="3">
    <citation type="submission" date="2025-09" db="UniProtKB">
        <authorList>
            <consortium name="Ensembl"/>
        </authorList>
    </citation>
    <scope>IDENTIFICATION</scope>
</reference>
<feature type="compositionally biased region" description="Polar residues" evidence="2">
    <location>
        <begin position="697"/>
        <end position="726"/>
    </location>
</feature>
<dbReference type="GO" id="GO:0000812">
    <property type="term" value="C:Swr1 complex"/>
    <property type="evidence" value="ECO:0007669"/>
    <property type="project" value="TreeGrafter"/>
</dbReference>
<reference evidence="4 5" key="1">
    <citation type="submission" date="2017-10" db="EMBL/GenBank/DDBJ databases">
        <title>A new Pekin duck reference genome.</title>
        <authorList>
            <person name="Hou Z.-C."/>
            <person name="Zhou Z.-K."/>
            <person name="Zhu F."/>
            <person name="Hou S.-S."/>
        </authorList>
    </citation>
    <scope>NUCLEOTIDE SEQUENCE [LARGE SCALE GENOMIC DNA]</scope>
</reference>
<dbReference type="PANTHER" id="PTHR46459">
    <property type="entry name" value="E1A-BINDING PROTEIN P400-RELATED"/>
    <property type="match status" value="1"/>
</dbReference>
<dbReference type="InterPro" id="IPR049730">
    <property type="entry name" value="SNF2/RAD54-like_C"/>
</dbReference>
<dbReference type="Proteomes" id="UP000016666">
    <property type="component" value="Chromosome 16"/>
</dbReference>
<evidence type="ECO:0000313" key="4">
    <source>
        <dbReference type="Ensembl" id="ENSAPLP00000027892.1"/>
    </source>
</evidence>
<proteinExistence type="predicted"/>
<dbReference type="InterPro" id="IPR027417">
    <property type="entry name" value="P-loop_NTPase"/>
</dbReference>
<evidence type="ECO:0000256" key="2">
    <source>
        <dbReference type="SAM" id="MobiDB-lite"/>
    </source>
</evidence>
<dbReference type="Gene3D" id="3.40.50.300">
    <property type="entry name" value="P-loop containing nucleotide triphosphate hydrolases"/>
    <property type="match status" value="1"/>
</dbReference>
<name>A0A493TPV2_ANAPP</name>
<organism evidence="4 5">
    <name type="scientific">Anas platyrhynchos platyrhynchos</name>
    <name type="common">Northern mallard</name>
    <dbReference type="NCBI Taxonomy" id="8840"/>
    <lineage>
        <taxon>Eukaryota</taxon>
        <taxon>Metazoa</taxon>
        <taxon>Chordata</taxon>
        <taxon>Craniata</taxon>
        <taxon>Vertebrata</taxon>
        <taxon>Euteleostomi</taxon>
        <taxon>Archelosauria</taxon>
        <taxon>Archosauria</taxon>
        <taxon>Dinosauria</taxon>
        <taxon>Saurischia</taxon>
        <taxon>Theropoda</taxon>
        <taxon>Coelurosauria</taxon>
        <taxon>Aves</taxon>
        <taxon>Neognathae</taxon>
        <taxon>Galloanserae</taxon>
        <taxon>Anseriformes</taxon>
        <taxon>Anatidae</taxon>
        <taxon>Anatinae</taxon>
        <taxon>Anas</taxon>
    </lineage>
</organism>